<keyword evidence="2" id="KW-1185">Reference proteome</keyword>
<dbReference type="VEuPathDB" id="TriTrypDB:BSAL_34775"/>
<gene>
    <name evidence="1" type="ORF">BSAL_34775</name>
</gene>
<accession>A0A0S4JRH0</accession>
<organism evidence="1 2">
    <name type="scientific">Bodo saltans</name>
    <name type="common">Flagellated protozoan</name>
    <dbReference type="NCBI Taxonomy" id="75058"/>
    <lineage>
        <taxon>Eukaryota</taxon>
        <taxon>Discoba</taxon>
        <taxon>Euglenozoa</taxon>
        <taxon>Kinetoplastea</taxon>
        <taxon>Metakinetoplastina</taxon>
        <taxon>Eubodonida</taxon>
        <taxon>Bodonidae</taxon>
        <taxon>Bodo</taxon>
    </lineage>
</organism>
<dbReference type="Proteomes" id="UP000051952">
    <property type="component" value="Unassembled WGS sequence"/>
</dbReference>
<reference evidence="2" key="1">
    <citation type="submission" date="2015-09" db="EMBL/GenBank/DDBJ databases">
        <authorList>
            <consortium name="Pathogen Informatics"/>
        </authorList>
    </citation>
    <scope>NUCLEOTIDE SEQUENCE [LARGE SCALE GENOMIC DNA]</scope>
    <source>
        <strain evidence="2">Lake Konstanz</strain>
    </source>
</reference>
<dbReference type="AlphaFoldDB" id="A0A0S4JRH0"/>
<evidence type="ECO:0000313" key="1">
    <source>
        <dbReference type="EMBL" id="CUG91920.1"/>
    </source>
</evidence>
<proteinExistence type="predicted"/>
<evidence type="ECO:0008006" key="3">
    <source>
        <dbReference type="Google" id="ProtNLM"/>
    </source>
</evidence>
<sequence>MQHRDDQWRSDIIAAYIQATCALCLQPVSQELRPPASPLVGLVVHPDCAARAPRCTGCGKMIVGKYLVRVHKSSTKPDEPYHVDCKWLRNKTHSVE</sequence>
<evidence type="ECO:0000313" key="2">
    <source>
        <dbReference type="Proteomes" id="UP000051952"/>
    </source>
</evidence>
<name>A0A0S4JRH0_BODSA</name>
<protein>
    <recommendedName>
        <fullName evidence="3">Zinc finger protein</fullName>
    </recommendedName>
</protein>
<dbReference type="EMBL" id="CYKH01001980">
    <property type="protein sequence ID" value="CUG91920.1"/>
    <property type="molecule type" value="Genomic_DNA"/>
</dbReference>